<evidence type="ECO:0000313" key="3">
    <source>
        <dbReference type="Proteomes" id="UP000728032"/>
    </source>
</evidence>
<feature type="signal peptide" evidence="1">
    <location>
        <begin position="1"/>
        <end position="21"/>
    </location>
</feature>
<dbReference type="EMBL" id="OC915262">
    <property type="protein sequence ID" value="CAD7639548.1"/>
    <property type="molecule type" value="Genomic_DNA"/>
</dbReference>
<feature type="chain" id="PRO_5035592962" evidence="1">
    <location>
        <begin position="22"/>
        <end position="162"/>
    </location>
</feature>
<dbReference type="EMBL" id="CAJPVJ010000437">
    <property type="protein sequence ID" value="CAG2162454.1"/>
    <property type="molecule type" value="Genomic_DNA"/>
</dbReference>
<gene>
    <name evidence="2" type="ORF">ONB1V03_LOCUS2047</name>
</gene>
<dbReference type="AlphaFoldDB" id="A0A7R9QB96"/>
<accession>A0A7R9QB96</accession>
<reference evidence="2" key="1">
    <citation type="submission" date="2020-11" db="EMBL/GenBank/DDBJ databases">
        <authorList>
            <person name="Tran Van P."/>
        </authorList>
    </citation>
    <scope>NUCLEOTIDE SEQUENCE</scope>
</reference>
<evidence type="ECO:0000313" key="2">
    <source>
        <dbReference type="EMBL" id="CAD7639548.1"/>
    </source>
</evidence>
<name>A0A7R9QB96_9ACAR</name>
<sequence length="162" mass="18040">MSTKLLPICVLIVCLVYGIDGQYQETPMDLEDPRVTACANVVAAAMSNADIEYVVDTIWDANTITGSDIDIQIRVILAYFNLYGCRNPSGCERQINCNAEVRGSGQGSNPYKLMRIGCSPTTSQTRRRRKMSNKKKSRVIKRMMKSSKDNRIPKPALAINAF</sequence>
<keyword evidence="3" id="KW-1185">Reference proteome</keyword>
<keyword evidence="1" id="KW-0732">Signal</keyword>
<proteinExistence type="predicted"/>
<dbReference type="Proteomes" id="UP000728032">
    <property type="component" value="Unassembled WGS sequence"/>
</dbReference>
<protein>
    <submittedName>
        <fullName evidence="2">Uncharacterized protein</fullName>
    </submittedName>
</protein>
<organism evidence="2">
    <name type="scientific">Oppiella nova</name>
    <dbReference type="NCBI Taxonomy" id="334625"/>
    <lineage>
        <taxon>Eukaryota</taxon>
        <taxon>Metazoa</taxon>
        <taxon>Ecdysozoa</taxon>
        <taxon>Arthropoda</taxon>
        <taxon>Chelicerata</taxon>
        <taxon>Arachnida</taxon>
        <taxon>Acari</taxon>
        <taxon>Acariformes</taxon>
        <taxon>Sarcoptiformes</taxon>
        <taxon>Oribatida</taxon>
        <taxon>Brachypylina</taxon>
        <taxon>Oppioidea</taxon>
        <taxon>Oppiidae</taxon>
        <taxon>Oppiella</taxon>
    </lineage>
</organism>
<evidence type="ECO:0000256" key="1">
    <source>
        <dbReference type="SAM" id="SignalP"/>
    </source>
</evidence>